<protein>
    <submittedName>
        <fullName evidence="3">SusE domain-containing protein</fullName>
    </submittedName>
</protein>
<evidence type="ECO:0000259" key="2">
    <source>
        <dbReference type="Pfam" id="PF14292"/>
    </source>
</evidence>
<comment type="caution">
    <text evidence="3">The sequence shown here is derived from an EMBL/GenBank/DDBJ whole genome shotgun (WGS) entry which is preliminary data.</text>
</comment>
<proteinExistence type="predicted"/>
<feature type="domain" description="SusE outer membrane protein" evidence="2">
    <location>
        <begin position="24"/>
        <end position="128"/>
    </location>
</feature>
<dbReference type="EMBL" id="JBHSGW010000001">
    <property type="protein sequence ID" value="MFC4738753.1"/>
    <property type="molecule type" value="Genomic_DNA"/>
</dbReference>
<keyword evidence="4" id="KW-1185">Reference proteome</keyword>
<reference evidence="4" key="1">
    <citation type="journal article" date="2019" name="Int. J. Syst. Evol. Microbiol.">
        <title>The Global Catalogue of Microorganisms (GCM) 10K type strain sequencing project: providing services to taxonomists for standard genome sequencing and annotation.</title>
        <authorList>
            <consortium name="The Broad Institute Genomics Platform"/>
            <consortium name="The Broad Institute Genome Sequencing Center for Infectious Disease"/>
            <person name="Wu L."/>
            <person name="Ma J."/>
        </authorList>
    </citation>
    <scope>NUCLEOTIDE SEQUENCE [LARGE SCALE GENOMIC DNA]</scope>
    <source>
        <strain evidence="4">CCUG 50349</strain>
    </source>
</reference>
<dbReference type="PROSITE" id="PS51257">
    <property type="entry name" value="PROKAR_LIPOPROTEIN"/>
    <property type="match status" value="1"/>
</dbReference>
<evidence type="ECO:0000313" key="3">
    <source>
        <dbReference type="EMBL" id="MFC4738753.1"/>
    </source>
</evidence>
<gene>
    <name evidence="3" type="ORF">ACFO3U_01975</name>
</gene>
<feature type="chain" id="PRO_5045141832" evidence="1">
    <location>
        <begin position="23"/>
        <end position="353"/>
    </location>
</feature>
<accession>A0ABV9NZG5</accession>
<dbReference type="CDD" id="cd12967">
    <property type="entry name" value="CBM_SusE-F_like_u1"/>
    <property type="match status" value="1"/>
</dbReference>
<dbReference type="RefSeq" id="WP_379737926.1">
    <property type="nucleotide sequence ID" value="NZ_JBHSGW010000001.1"/>
</dbReference>
<dbReference type="Pfam" id="PF14292">
    <property type="entry name" value="SusE"/>
    <property type="match status" value="1"/>
</dbReference>
<feature type="signal peptide" evidence="1">
    <location>
        <begin position="1"/>
        <end position="22"/>
    </location>
</feature>
<evidence type="ECO:0000313" key="4">
    <source>
        <dbReference type="Proteomes" id="UP001595885"/>
    </source>
</evidence>
<keyword evidence="1" id="KW-0732">Signal</keyword>
<dbReference type="CDD" id="cd12956">
    <property type="entry name" value="CBM_SusE-F_like"/>
    <property type="match status" value="1"/>
</dbReference>
<sequence>MKNILKTSALAFLFLASLSCENDDQTIATAKGGPELLTPLDGSSYVLTPDNAQNEATTLVWNHADYDVQTEVNYEVQTALSGTDFTTIVSAGTTTSRFMVLTVEQLNTVALDLGINPFQATDVDVRIKSSLGSNTSLEAYSNTIKITITPYTTDLPKLAVPGNHQGWDPPTAPLLASSGFGETDFEGYIWLDGEFKFVERNDAGVFEWGNTDYGDDGSFSGVLAEQNESNAIATAGYYRVKANTTALTYSTTLTNWAVTGSGTPNGWPDNGVVDHNMTYNQTTKKWEIILALSGGNEIKFRANDDWALNYGDTGADGLLNESGDNIAVPASGTYLIELDLSNPRAYTYTLTPQ</sequence>
<dbReference type="Proteomes" id="UP001595885">
    <property type="component" value="Unassembled WGS sequence"/>
</dbReference>
<organism evidence="3 4">
    <name type="scientific">Flavobacterium ponti</name>
    <dbReference type="NCBI Taxonomy" id="665133"/>
    <lineage>
        <taxon>Bacteria</taxon>
        <taxon>Pseudomonadati</taxon>
        <taxon>Bacteroidota</taxon>
        <taxon>Flavobacteriia</taxon>
        <taxon>Flavobacteriales</taxon>
        <taxon>Flavobacteriaceae</taxon>
        <taxon>Flavobacterium</taxon>
    </lineage>
</organism>
<name>A0ABV9NZG5_9FLAO</name>
<dbReference type="InterPro" id="IPR025970">
    <property type="entry name" value="SusE"/>
</dbReference>
<dbReference type="Gene3D" id="2.60.40.3620">
    <property type="match status" value="2"/>
</dbReference>
<evidence type="ECO:0000256" key="1">
    <source>
        <dbReference type="SAM" id="SignalP"/>
    </source>
</evidence>